<reference evidence="2" key="1">
    <citation type="journal article" date="2019" name="Int. J. Syst. Evol. Microbiol.">
        <title>The Global Catalogue of Microorganisms (GCM) 10K type strain sequencing project: providing services to taxonomists for standard genome sequencing and annotation.</title>
        <authorList>
            <consortium name="The Broad Institute Genomics Platform"/>
            <consortium name="The Broad Institute Genome Sequencing Center for Infectious Disease"/>
            <person name="Wu L."/>
            <person name="Ma J."/>
        </authorList>
    </citation>
    <scope>NUCLEOTIDE SEQUENCE [LARGE SCALE GENOMIC DNA]</scope>
    <source>
        <strain evidence="2">JCM 10671</strain>
    </source>
</reference>
<evidence type="ECO:0000313" key="2">
    <source>
        <dbReference type="Proteomes" id="UP001500957"/>
    </source>
</evidence>
<dbReference type="Proteomes" id="UP001500957">
    <property type="component" value="Unassembled WGS sequence"/>
</dbReference>
<sequence length="476" mass="51563">MRRTTFGITPDLRADVADAGGALAWLEQQFDPESIDDGTCSGALAAWPFATTDPQVNHATMGAGNATSMEDLVRATLARQIWSRRQLFEVMVDFWSNHLNITCPSGTVWATKAWDDIHVVRANALGRFEDMLQASVTSPAMLLYLNNAQSRGDAVNENYARELLELHTVGLGAGYQHRDIVNAARALSGLSVWDRSDKAAALSLGTFRYRAEWHYVGPVSVLGWSHPNGDAAGGVEVARSLIAYLARHPSTAERIARKLAVRFVRDHPSAALVRRLARVYLDSDTEIVPVLRALFTSDEFANAVGAKVRRPAEVVIAGWRALGAQPIPGWLNRNNAVAQLRWTLSEMGNAPLGWPLPDGYPDVAAAWKGAGLTLTAWNAHLTAATHRLNNGVLWPDLATHLLDGAVPTSWDGLVDTLTARLLPGQRVSPAHRAAFLAFLADAAGAADPGALRPQDLKALLPVLVALVLDSPYWSVR</sequence>
<dbReference type="InterPro" id="IPR014917">
    <property type="entry name" value="DUF1800"/>
</dbReference>
<gene>
    <name evidence="1" type="ORF">GCM10009547_39980</name>
</gene>
<dbReference type="Pfam" id="PF08811">
    <property type="entry name" value="DUF1800"/>
    <property type="match status" value="1"/>
</dbReference>
<organism evidence="1 2">
    <name type="scientific">Sporichthya brevicatena</name>
    <dbReference type="NCBI Taxonomy" id="171442"/>
    <lineage>
        <taxon>Bacteria</taxon>
        <taxon>Bacillati</taxon>
        <taxon>Actinomycetota</taxon>
        <taxon>Actinomycetes</taxon>
        <taxon>Sporichthyales</taxon>
        <taxon>Sporichthyaceae</taxon>
        <taxon>Sporichthya</taxon>
    </lineage>
</organism>
<name>A0ABP3SD95_9ACTN</name>
<evidence type="ECO:0000313" key="1">
    <source>
        <dbReference type="EMBL" id="GAA0632161.1"/>
    </source>
</evidence>
<proteinExistence type="predicted"/>
<accession>A0ABP3SD95</accession>
<protein>
    <recommendedName>
        <fullName evidence="3">DUF1800 domain-containing protein</fullName>
    </recommendedName>
</protein>
<evidence type="ECO:0008006" key="3">
    <source>
        <dbReference type="Google" id="ProtNLM"/>
    </source>
</evidence>
<comment type="caution">
    <text evidence="1">The sequence shown here is derived from an EMBL/GenBank/DDBJ whole genome shotgun (WGS) entry which is preliminary data.</text>
</comment>
<dbReference type="EMBL" id="BAAAHE010000044">
    <property type="protein sequence ID" value="GAA0632161.1"/>
    <property type="molecule type" value="Genomic_DNA"/>
</dbReference>
<keyword evidence="2" id="KW-1185">Reference proteome</keyword>